<evidence type="ECO:0000313" key="1">
    <source>
        <dbReference type="EMBL" id="JAV15483.1"/>
    </source>
</evidence>
<name>A0A1L8EA88_HAEIR</name>
<sequence>MSGVGRMNTLVGCTTRYIVGRNATQTSYWRRAAGNRMVKYTKTCEFDPSHKMPVGLRSKQYHNQTFD</sequence>
<proteinExistence type="predicted"/>
<accession>A0A1L8EA88</accession>
<organism evidence="1">
    <name type="scientific">Haematobia irritans</name>
    <name type="common">Horn fly</name>
    <name type="synonym">Conops irritans</name>
    <dbReference type="NCBI Taxonomy" id="7368"/>
    <lineage>
        <taxon>Eukaryota</taxon>
        <taxon>Metazoa</taxon>
        <taxon>Ecdysozoa</taxon>
        <taxon>Arthropoda</taxon>
        <taxon>Hexapoda</taxon>
        <taxon>Insecta</taxon>
        <taxon>Pterygota</taxon>
        <taxon>Neoptera</taxon>
        <taxon>Endopterygota</taxon>
        <taxon>Diptera</taxon>
        <taxon>Brachycera</taxon>
        <taxon>Muscomorpha</taxon>
        <taxon>Muscoidea</taxon>
        <taxon>Muscidae</taxon>
        <taxon>Haematobia</taxon>
    </lineage>
</organism>
<protein>
    <submittedName>
        <fullName evidence="1">Uncharacterized protein</fullName>
    </submittedName>
</protein>
<reference evidence="1" key="1">
    <citation type="submission" date="2017-01" db="EMBL/GenBank/DDBJ databases">
        <title>An insight into the sialome and mialome of the horn fly, Haematobia irritans.</title>
        <authorList>
            <person name="Breijo M."/>
            <person name="Boiani M."/>
            <person name="Ures X."/>
            <person name="Rocha S."/>
            <person name="Sequeira M."/>
            <person name="Ribeiro J.M."/>
        </authorList>
    </citation>
    <scope>NUCLEOTIDE SEQUENCE</scope>
</reference>
<dbReference type="EMBL" id="GFDG01003316">
    <property type="protein sequence ID" value="JAV15483.1"/>
    <property type="molecule type" value="Transcribed_RNA"/>
</dbReference>
<dbReference type="AlphaFoldDB" id="A0A1L8EA88"/>